<evidence type="ECO:0000313" key="1">
    <source>
        <dbReference type="EMBL" id="JAH92829.1"/>
    </source>
</evidence>
<organism evidence="1">
    <name type="scientific">Anguilla anguilla</name>
    <name type="common">European freshwater eel</name>
    <name type="synonym">Muraena anguilla</name>
    <dbReference type="NCBI Taxonomy" id="7936"/>
    <lineage>
        <taxon>Eukaryota</taxon>
        <taxon>Metazoa</taxon>
        <taxon>Chordata</taxon>
        <taxon>Craniata</taxon>
        <taxon>Vertebrata</taxon>
        <taxon>Euteleostomi</taxon>
        <taxon>Actinopterygii</taxon>
        <taxon>Neopterygii</taxon>
        <taxon>Teleostei</taxon>
        <taxon>Anguilliformes</taxon>
        <taxon>Anguillidae</taxon>
        <taxon>Anguilla</taxon>
    </lineage>
</organism>
<name>A0A0E9WQZ7_ANGAN</name>
<dbReference type="EMBL" id="GBXM01015748">
    <property type="protein sequence ID" value="JAH92829.1"/>
    <property type="molecule type" value="Transcribed_RNA"/>
</dbReference>
<reference evidence="1" key="2">
    <citation type="journal article" date="2015" name="Fish Shellfish Immunol.">
        <title>Early steps in the European eel (Anguilla anguilla)-Vibrio vulnificus interaction in the gills: Role of the RtxA13 toxin.</title>
        <authorList>
            <person name="Callol A."/>
            <person name="Pajuelo D."/>
            <person name="Ebbesson L."/>
            <person name="Teles M."/>
            <person name="MacKenzie S."/>
            <person name="Amaro C."/>
        </authorList>
    </citation>
    <scope>NUCLEOTIDE SEQUENCE</scope>
</reference>
<dbReference type="AlphaFoldDB" id="A0A0E9WQZ7"/>
<protein>
    <submittedName>
        <fullName evidence="1">Uncharacterized protein</fullName>
    </submittedName>
</protein>
<sequence>MEVSLSHQYETGAIAKQRERAVVLCENFKNLKLKTNMSERIVGTHSEHLILLENVHQCPADTHQPHNCFRFSEWHGGGSMGIGPCFCSMAPINIIPVSYVYRLKNIFSPFNLVCVHACACAYLCV</sequence>
<proteinExistence type="predicted"/>
<reference evidence="1" key="1">
    <citation type="submission" date="2014-11" db="EMBL/GenBank/DDBJ databases">
        <authorList>
            <person name="Amaro Gonzalez C."/>
        </authorList>
    </citation>
    <scope>NUCLEOTIDE SEQUENCE</scope>
</reference>
<accession>A0A0E9WQZ7</accession>